<gene>
    <name evidence="9" type="ORF">DFH08DRAFT_807304</name>
</gene>
<evidence type="ECO:0000313" key="9">
    <source>
        <dbReference type="EMBL" id="KAJ7349979.1"/>
    </source>
</evidence>
<evidence type="ECO:0000256" key="4">
    <source>
        <dbReference type="ARBA" id="ARBA00022525"/>
    </source>
</evidence>
<evidence type="ECO:0000256" key="8">
    <source>
        <dbReference type="SAM" id="MobiDB-lite"/>
    </source>
</evidence>
<name>A0AAD7EUC5_9AGAR</name>
<evidence type="ECO:0000256" key="7">
    <source>
        <dbReference type="RuleBase" id="RU365009"/>
    </source>
</evidence>
<evidence type="ECO:0000313" key="10">
    <source>
        <dbReference type="Proteomes" id="UP001218218"/>
    </source>
</evidence>
<dbReference type="Proteomes" id="UP001218218">
    <property type="component" value="Unassembled WGS sequence"/>
</dbReference>
<evidence type="ECO:0000256" key="6">
    <source>
        <dbReference type="ARBA" id="ARBA00093546"/>
    </source>
</evidence>
<feature type="compositionally biased region" description="Pro residues" evidence="8">
    <location>
        <begin position="22"/>
        <end position="39"/>
    </location>
</feature>
<evidence type="ECO:0000256" key="1">
    <source>
        <dbReference type="ARBA" id="ARBA00004191"/>
    </source>
</evidence>
<keyword evidence="7" id="KW-0732">Signal</keyword>
<comment type="subunit">
    <text evidence="6">Self-assembles to form functional amyloid fibrils called rodlets. Self-assembly into fibrillar rodlets occurs spontaneously at hydrophobic:hydrophilic interfaces and the rodlets further associate laterally to form amphipathic monolayers.</text>
</comment>
<dbReference type="AlphaFoldDB" id="A0AAD7EUC5"/>
<keyword evidence="4 7" id="KW-0964">Secreted</keyword>
<accession>A0AAD7EUC5</accession>
<comment type="similarity">
    <text evidence="2 7">Belongs to the fungal hydrophobin family.</text>
</comment>
<evidence type="ECO:0000256" key="2">
    <source>
        <dbReference type="ARBA" id="ARBA00010446"/>
    </source>
</evidence>
<feature type="signal peptide" evidence="7">
    <location>
        <begin position="1"/>
        <end position="19"/>
    </location>
</feature>
<feature type="chain" id="PRO_5041767819" description="Hydrophobin" evidence="7">
    <location>
        <begin position="20"/>
        <end position="120"/>
    </location>
</feature>
<dbReference type="GO" id="GO:0009277">
    <property type="term" value="C:fungal-type cell wall"/>
    <property type="evidence" value="ECO:0007669"/>
    <property type="project" value="InterPro"/>
</dbReference>
<organism evidence="9 10">
    <name type="scientific">Mycena albidolilacea</name>
    <dbReference type="NCBI Taxonomy" id="1033008"/>
    <lineage>
        <taxon>Eukaryota</taxon>
        <taxon>Fungi</taxon>
        <taxon>Dikarya</taxon>
        <taxon>Basidiomycota</taxon>
        <taxon>Agaricomycotina</taxon>
        <taxon>Agaricomycetes</taxon>
        <taxon>Agaricomycetidae</taxon>
        <taxon>Agaricales</taxon>
        <taxon>Marasmiineae</taxon>
        <taxon>Mycenaceae</taxon>
        <taxon>Mycena</taxon>
    </lineage>
</organism>
<feature type="region of interest" description="Disordered" evidence="8">
    <location>
        <begin position="20"/>
        <end position="39"/>
    </location>
</feature>
<evidence type="ECO:0000256" key="3">
    <source>
        <dbReference type="ARBA" id="ARBA00022512"/>
    </source>
</evidence>
<evidence type="ECO:0000256" key="5">
    <source>
        <dbReference type="ARBA" id="ARBA00023157"/>
    </source>
</evidence>
<dbReference type="SMART" id="SM00075">
    <property type="entry name" value="HYDRO"/>
    <property type="match status" value="1"/>
</dbReference>
<keyword evidence="3 7" id="KW-0134">Cell wall</keyword>
<dbReference type="Pfam" id="PF01185">
    <property type="entry name" value="Hydrophobin"/>
    <property type="match status" value="1"/>
</dbReference>
<dbReference type="CDD" id="cd23507">
    <property type="entry name" value="hydrophobin_I"/>
    <property type="match status" value="1"/>
</dbReference>
<sequence>MFSKLSVVVTSVLMVFAVASPSGPPTRPSPAPAVGTPPPPITPPISPQCCVSVVPASSVSAAAVASVVGLDLTGILVDVGLSCSPLSVVGNNCGSTTVICDLPLKKWSRLIAINCIPITI</sequence>
<protein>
    <recommendedName>
        <fullName evidence="7">Hydrophobin</fullName>
    </recommendedName>
</protein>
<proteinExistence type="inferred from homology"/>
<dbReference type="InterPro" id="IPR001338">
    <property type="entry name" value="Class_I_Hydrophobin"/>
</dbReference>
<reference evidence="9" key="1">
    <citation type="submission" date="2023-03" db="EMBL/GenBank/DDBJ databases">
        <title>Massive genome expansion in bonnet fungi (Mycena s.s.) driven by repeated elements and novel gene families across ecological guilds.</title>
        <authorList>
            <consortium name="Lawrence Berkeley National Laboratory"/>
            <person name="Harder C.B."/>
            <person name="Miyauchi S."/>
            <person name="Viragh M."/>
            <person name="Kuo A."/>
            <person name="Thoen E."/>
            <person name="Andreopoulos B."/>
            <person name="Lu D."/>
            <person name="Skrede I."/>
            <person name="Drula E."/>
            <person name="Henrissat B."/>
            <person name="Morin E."/>
            <person name="Kohler A."/>
            <person name="Barry K."/>
            <person name="LaButti K."/>
            <person name="Morin E."/>
            <person name="Salamov A."/>
            <person name="Lipzen A."/>
            <person name="Mereny Z."/>
            <person name="Hegedus B."/>
            <person name="Baldrian P."/>
            <person name="Stursova M."/>
            <person name="Weitz H."/>
            <person name="Taylor A."/>
            <person name="Grigoriev I.V."/>
            <person name="Nagy L.G."/>
            <person name="Martin F."/>
            <person name="Kauserud H."/>
        </authorList>
    </citation>
    <scope>NUCLEOTIDE SEQUENCE</scope>
    <source>
        <strain evidence="9">CBHHK002</strain>
    </source>
</reference>
<comment type="subcellular location">
    <subcellularLocation>
        <location evidence="1 7">Secreted</location>
        <location evidence="1 7">Cell wall</location>
    </subcellularLocation>
</comment>
<comment type="caution">
    <text evidence="9">The sequence shown here is derived from an EMBL/GenBank/DDBJ whole genome shotgun (WGS) entry which is preliminary data.</text>
</comment>
<dbReference type="EMBL" id="JARIHO010000015">
    <property type="protein sequence ID" value="KAJ7349979.1"/>
    <property type="molecule type" value="Genomic_DNA"/>
</dbReference>
<keyword evidence="5 7" id="KW-1015">Disulfide bond</keyword>
<keyword evidence="10" id="KW-1185">Reference proteome</keyword>
<dbReference type="GO" id="GO:0005199">
    <property type="term" value="F:structural constituent of cell wall"/>
    <property type="evidence" value="ECO:0007669"/>
    <property type="project" value="InterPro"/>
</dbReference>